<organism evidence="1 2">
    <name type="scientific">Cocos nucifera</name>
    <name type="common">Coconut palm</name>
    <dbReference type="NCBI Taxonomy" id="13894"/>
    <lineage>
        <taxon>Eukaryota</taxon>
        <taxon>Viridiplantae</taxon>
        <taxon>Streptophyta</taxon>
        <taxon>Embryophyta</taxon>
        <taxon>Tracheophyta</taxon>
        <taxon>Spermatophyta</taxon>
        <taxon>Magnoliopsida</taxon>
        <taxon>Liliopsida</taxon>
        <taxon>Arecaceae</taxon>
        <taxon>Arecoideae</taxon>
        <taxon>Cocoseae</taxon>
        <taxon>Attaleinae</taxon>
        <taxon>Cocos</taxon>
    </lineage>
</organism>
<keyword evidence="2" id="KW-1185">Reference proteome</keyword>
<gene>
    <name evidence="1" type="ORF">COCNU_05G008250</name>
</gene>
<dbReference type="Proteomes" id="UP000797356">
    <property type="component" value="Chromosome 5"/>
</dbReference>
<sequence length="197" mass="22300">MAHSGEEWDFIDWDEPQETVLRDPLLDQCLKQNLEALRNSEVPKLKELLSKQTLFNAGISQIDPEGMYGSESTKSVGSEDLLEEKDGNYWWQVCRTQVELHPTSPTSKLQDPEFHTIDDFKIVQVPHDSGSPILEEGQRNLAECLFNKVILSLPSPDVSDFFSKEESIEATETFRTAPTRVQLTEVVETFKTVLTGA</sequence>
<name>A0A8K0N2B7_COCNU</name>
<dbReference type="AlphaFoldDB" id="A0A8K0N2B7"/>
<proteinExistence type="predicted"/>
<evidence type="ECO:0000313" key="2">
    <source>
        <dbReference type="Proteomes" id="UP000797356"/>
    </source>
</evidence>
<protein>
    <submittedName>
        <fullName evidence="1">Uncharacterized protein</fullName>
    </submittedName>
</protein>
<comment type="caution">
    <text evidence="1">The sequence shown here is derived from an EMBL/GenBank/DDBJ whole genome shotgun (WGS) entry which is preliminary data.</text>
</comment>
<accession>A0A8K0N2B7</accession>
<reference evidence="1" key="2">
    <citation type="submission" date="2019-07" db="EMBL/GenBank/DDBJ databases">
        <authorList>
            <person name="Yang Y."/>
            <person name="Bocs S."/>
            <person name="Baudouin L."/>
        </authorList>
    </citation>
    <scope>NUCLEOTIDE SEQUENCE</scope>
    <source>
        <tissue evidence="1">Spear leaf of Hainan Tall coconut</tissue>
    </source>
</reference>
<dbReference type="EMBL" id="CM017876">
    <property type="protein sequence ID" value="KAG1342596.1"/>
    <property type="molecule type" value="Genomic_DNA"/>
</dbReference>
<evidence type="ECO:0000313" key="1">
    <source>
        <dbReference type="EMBL" id="KAG1342596.1"/>
    </source>
</evidence>
<reference evidence="1" key="1">
    <citation type="journal article" date="2017" name="Gigascience">
        <title>The genome draft of coconut (Cocos nucifera).</title>
        <authorList>
            <person name="Xiao Y."/>
            <person name="Xu P."/>
            <person name="Fan H."/>
            <person name="Baudouin L."/>
            <person name="Xia W."/>
            <person name="Bocs S."/>
            <person name="Xu J."/>
            <person name="Li Q."/>
            <person name="Guo A."/>
            <person name="Zhou L."/>
            <person name="Li J."/>
            <person name="Wu Y."/>
            <person name="Ma Z."/>
            <person name="Armero A."/>
            <person name="Issali A.E."/>
            <person name="Liu N."/>
            <person name="Peng M."/>
            <person name="Yang Y."/>
        </authorList>
    </citation>
    <scope>NUCLEOTIDE SEQUENCE</scope>
    <source>
        <tissue evidence="1">Spear leaf of Hainan Tall coconut</tissue>
    </source>
</reference>